<evidence type="ECO:0000313" key="4">
    <source>
        <dbReference type="Proteomes" id="UP000604046"/>
    </source>
</evidence>
<comment type="caution">
    <text evidence="3">The sequence shown here is derived from an EMBL/GenBank/DDBJ whole genome shotgun (WGS) entry which is preliminary data.</text>
</comment>
<feature type="compositionally biased region" description="Basic and acidic residues" evidence="2">
    <location>
        <begin position="198"/>
        <end position="211"/>
    </location>
</feature>
<dbReference type="PANTHER" id="PTHR42693">
    <property type="entry name" value="ARYLSULFATASE FAMILY MEMBER"/>
    <property type="match status" value="1"/>
</dbReference>
<dbReference type="PANTHER" id="PTHR42693:SF33">
    <property type="entry name" value="ARYLSULFATASE"/>
    <property type="match status" value="1"/>
</dbReference>
<accession>A0A812T6Q0</accession>
<evidence type="ECO:0000256" key="2">
    <source>
        <dbReference type="SAM" id="MobiDB-lite"/>
    </source>
</evidence>
<name>A0A812T6Q0_9DINO</name>
<dbReference type="OrthoDB" id="4062651at2759"/>
<evidence type="ECO:0000256" key="1">
    <source>
        <dbReference type="ARBA" id="ARBA00008779"/>
    </source>
</evidence>
<protein>
    <submittedName>
        <fullName evidence="3">Arsk protein</fullName>
    </submittedName>
</protein>
<dbReference type="GO" id="GO:0004065">
    <property type="term" value="F:arylsulfatase activity"/>
    <property type="evidence" value="ECO:0007669"/>
    <property type="project" value="TreeGrafter"/>
</dbReference>
<gene>
    <name evidence="3" type="primary">arsk</name>
    <name evidence="3" type="ORF">SNAT2548_LOCUS29056</name>
</gene>
<sequence length="380" mass="41155">MRCPRPAGVVECQIWAVAKDAFAARGEPFRTAAVLGWDWIHYLCSECDVLIRHKEDEDATSEMVQLIRSHDVPELMFLHLDEVDHEGHEHGWGSQKYFAAMRDADRRLGSLLQALSDVGLIEETLVLVVADHGGVEHDHGGFTQAELFVPFLARGPGVPSGQVLSEAEVCVSLLDVAPTVLAALGADFFRAKTYDTADLDHPNATQDEPKTRASQKKSGAAAERTSRVGRCSKSTSVAGGHLRRLRFLGHLGNLGAGTHSHHVEGHFCTAVDTGDPEVGNLSVGAPLALVRASKYPARTRAEGESYTILNVSVQDLLSEVTADVKATVPLEIQTRYVLEQKPCLIVIGGTGLGQRVNEDTWACQESYGETTPETLGLEGY</sequence>
<organism evidence="3 4">
    <name type="scientific">Symbiodinium natans</name>
    <dbReference type="NCBI Taxonomy" id="878477"/>
    <lineage>
        <taxon>Eukaryota</taxon>
        <taxon>Sar</taxon>
        <taxon>Alveolata</taxon>
        <taxon>Dinophyceae</taxon>
        <taxon>Suessiales</taxon>
        <taxon>Symbiodiniaceae</taxon>
        <taxon>Symbiodinium</taxon>
    </lineage>
</organism>
<dbReference type="Pfam" id="PF01663">
    <property type="entry name" value="Phosphodiest"/>
    <property type="match status" value="1"/>
</dbReference>
<dbReference type="InterPro" id="IPR017850">
    <property type="entry name" value="Alkaline_phosphatase_core_sf"/>
</dbReference>
<keyword evidence="4" id="KW-1185">Reference proteome</keyword>
<dbReference type="AlphaFoldDB" id="A0A812T6Q0"/>
<reference evidence="3" key="1">
    <citation type="submission" date="2021-02" db="EMBL/GenBank/DDBJ databases">
        <authorList>
            <person name="Dougan E. K."/>
            <person name="Rhodes N."/>
            <person name="Thang M."/>
            <person name="Chan C."/>
        </authorList>
    </citation>
    <scope>NUCLEOTIDE SEQUENCE</scope>
</reference>
<dbReference type="InterPro" id="IPR002591">
    <property type="entry name" value="Phosphodiest/P_Trfase"/>
</dbReference>
<evidence type="ECO:0000313" key="3">
    <source>
        <dbReference type="EMBL" id="CAE7519145.1"/>
    </source>
</evidence>
<dbReference type="Proteomes" id="UP000604046">
    <property type="component" value="Unassembled WGS sequence"/>
</dbReference>
<dbReference type="SUPFAM" id="SSF53649">
    <property type="entry name" value="Alkaline phosphatase-like"/>
    <property type="match status" value="1"/>
</dbReference>
<proteinExistence type="inferred from homology"/>
<dbReference type="InterPro" id="IPR050738">
    <property type="entry name" value="Sulfatase"/>
</dbReference>
<dbReference type="EMBL" id="CAJNDS010002542">
    <property type="protein sequence ID" value="CAE7519145.1"/>
    <property type="molecule type" value="Genomic_DNA"/>
</dbReference>
<dbReference type="Gene3D" id="3.40.720.10">
    <property type="entry name" value="Alkaline Phosphatase, subunit A"/>
    <property type="match status" value="1"/>
</dbReference>
<comment type="similarity">
    <text evidence="1">Belongs to the sulfatase family.</text>
</comment>
<feature type="region of interest" description="Disordered" evidence="2">
    <location>
        <begin position="198"/>
        <end position="234"/>
    </location>
</feature>